<accession>A0A5B9E8D2</accession>
<keyword evidence="4" id="KW-1185">Reference proteome</keyword>
<dbReference type="SUPFAM" id="SSF102705">
    <property type="entry name" value="NIF3 (NGG1p interacting factor 3)-like"/>
    <property type="match status" value="1"/>
</dbReference>
<reference evidence="3 4" key="1">
    <citation type="submission" date="2019-08" db="EMBL/GenBank/DDBJ databases">
        <title>Complete genome sequence of Terriglobus albidus strain ORNL.</title>
        <authorList>
            <person name="Podar M."/>
        </authorList>
    </citation>
    <scope>NUCLEOTIDE SEQUENCE [LARGE SCALE GENOMIC DNA]</scope>
    <source>
        <strain evidence="3 4">ORNL</strain>
    </source>
</reference>
<protein>
    <submittedName>
        <fullName evidence="3">Uncharacterized protein</fullName>
    </submittedName>
</protein>
<dbReference type="InterPro" id="IPR036069">
    <property type="entry name" value="DUF34/NIF3_sf"/>
</dbReference>
<dbReference type="EMBL" id="CP042806">
    <property type="protein sequence ID" value="QEE28453.1"/>
    <property type="molecule type" value="Genomic_DNA"/>
</dbReference>
<organism evidence="3 4">
    <name type="scientific">Terriglobus albidus</name>
    <dbReference type="NCBI Taxonomy" id="1592106"/>
    <lineage>
        <taxon>Bacteria</taxon>
        <taxon>Pseudomonadati</taxon>
        <taxon>Acidobacteriota</taxon>
        <taxon>Terriglobia</taxon>
        <taxon>Terriglobales</taxon>
        <taxon>Acidobacteriaceae</taxon>
        <taxon>Terriglobus</taxon>
    </lineage>
</organism>
<dbReference type="RefSeq" id="WP_147647643.1">
    <property type="nucleotide sequence ID" value="NZ_CP042806.1"/>
</dbReference>
<dbReference type="AlphaFoldDB" id="A0A5B9E8D2"/>
<feature type="binding site" evidence="2">
    <location>
        <position position="277"/>
    </location>
    <ligand>
        <name>a divalent metal cation</name>
        <dbReference type="ChEBI" id="CHEBI:60240"/>
        <label>1</label>
    </ligand>
</feature>
<dbReference type="InterPro" id="IPR006311">
    <property type="entry name" value="TAT_signal"/>
</dbReference>
<keyword evidence="2" id="KW-0479">Metal-binding</keyword>
<dbReference type="InterPro" id="IPR002678">
    <property type="entry name" value="DUF34/NIF3"/>
</dbReference>
<evidence type="ECO:0000313" key="3">
    <source>
        <dbReference type="EMBL" id="QEE28453.1"/>
    </source>
</evidence>
<dbReference type="GO" id="GO:0046872">
    <property type="term" value="F:metal ion binding"/>
    <property type="evidence" value="ECO:0007669"/>
    <property type="project" value="UniProtKB-KW"/>
</dbReference>
<comment type="similarity">
    <text evidence="1">Belongs to the GTP cyclohydrolase I type 2/NIF3 family.</text>
</comment>
<dbReference type="PROSITE" id="PS51318">
    <property type="entry name" value="TAT"/>
    <property type="match status" value="1"/>
</dbReference>
<dbReference type="OrthoDB" id="1116574at2"/>
<evidence type="ECO:0000256" key="2">
    <source>
        <dbReference type="PIRSR" id="PIRSR602678-1"/>
    </source>
</evidence>
<dbReference type="KEGG" id="talb:FTW19_10850"/>
<evidence type="ECO:0000256" key="1">
    <source>
        <dbReference type="ARBA" id="ARBA00006964"/>
    </source>
</evidence>
<proteinExistence type="inferred from homology"/>
<feature type="binding site" evidence="2">
    <location>
        <position position="129"/>
    </location>
    <ligand>
        <name>a divalent metal cation</name>
        <dbReference type="ChEBI" id="CHEBI:60240"/>
        <label>1</label>
    </ligand>
</feature>
<evidence type="ECO:0000313" key="4">
    <source>
        <dbReference type="Proteomes" id="UP000321820"/>
    </source>
</evidence>
<dbReference type="Gene3D" id="3.40.1390.30">
    <property type="entry name" value="NIF3 (NGG1p interacting factor 3)-like"/>
    <property type="match status" value="2"/>
</dbReference>
<dbReference type="Proteomes" id="UP000321820">
    <property type="component" value="Chromosome"/>
</dbReference>
<name>A0A5B9E8D2_9BACT</name>
<dbReference type="Pfam" id="PF01784">
    <property type="entry name" value="DUF34_NIF3"/>
    <property type="match status" value="1"/>
</dbReference>
<sequence>MDLISRRKFVALTATSVASAPLTSMARTISGSVTAQEILDRIRKNVGIEWKADTVDTFKAGDAATAITGIVTTALASLNVLNAAVKAGANMIVTCEPTFFAKADSRTPPVRRIPGMPQNDVPSAPPPADPVFTAKAEFLKRHNLVVLRLSDHWRLRKPDPFAQGLATELGWSKFIASGDPAHLTVPETSLDALASHVKRSLKSRGGMRIVGNQSLRIRKVAFLPGSTPIQAAIETLPEVDTIIAGEVREWETVEYVRDTVALGGKKSLILVGRIVSEDPGMQACAQWLKTIVPEVSSTWIPAGDPYWRPTL</sequence>
<gene>
    <name evidence="3" type="ORF">FTW19_10850</name>
</gene>